<dbReference type="Gene3D" id="3.30.750.24">
    <property type="entry name" value="STAS domain"/>
    <property type="match status" value="1"/>
</dbReference>
<evidence type="ECO:0000256" key="2">
    <source>
        <dbReference type="ARBA" id="ARBA00022553"/>
    </source>
</evidence>
<protein>
    <recommendedName>
        <fullName evidence="4">Anti-sigma factor antagonist</fullName>
    </recommendedName>
</protein>
<reference evidence="6 7" key="1">
    <citation type="submission" date="2016-10" db="EMBL/GenBank/DDBJ databases">
        <authorList>
            <person name="de Groot N.N."/>
        </authorList>
    </citation>
    <scope>NUCLEOTIDE SEQUENCE [LARGE SCALE GENOMIC DNA]</scope>
    <source>
        <strain evidence="6 7">CGMCC 1.6134</strain>
    </source>
</reference>
<dbReference type="Proteomes" id="UP000199668">
    <property type="component" value="Unassembled WGS sequence"/>
</dbReference>
<evidence type="ECO:0000259" key="5">
    <source>
        <dbReference type="PROSITE" id="PS50801"/>
    </source>
</evidence>
<dbReference type="SUPFAM" id="SSF52091">
    <property type="entry name" value="SpoIIaa-like"/>
    <property type="match status" value="1"/>
</dbReference>
<evidence type="ECO:0000313" key="6">
    <source>
        <dbReference type="EMBL" id="SFL50529.1"/>
    </source>
</evidence>
<proteinExistence type="inferred from homology"/>
<keyword evidence="2" id="KW-0597">Phosphoprotein</keyword>
<dbReference type="PANTHER" id="PTHR33495:SF9">
    <property type="entry name" value="ANTI-SIGMA-B FACTOR ANTAGONIST"/>
    <property type="match status" value="1"/>
</dbReference>
<sequence>MNLDIRTEELDGETVLFVGGEIDAYTAAQLRESLLPLTENEGAVIVVDLTGVDYIDSTGLGIFIGALKSANSNGSSLRLTGLNERVKRLFSITGLDEVMDIEEEEEAQ</sequence>
<name>A0A1I4I832_9BACI</name>
<dbReference type="PROSITE" id="PS50801">
    <property type="entry name" value="STAS"/>
    <property type="match status" value="1"/>
</dbReference>
<dbReference type="AlphaFoldDB" id="A0A1I4I832"/>
<accession>A0A1I4I832</accession>
<feature type="domain" description="STAS" evidence="5">
    <location>
        <begin position="3"/>
        <end position="108"/>
    </location>
</feature>
<dbReference type="Pfam" id="PF01740">
    <property type="entry name" value="STAS"/>
    <property type="match status" value="1"/>
</dbReference>
<dbReference type="InterPro" id="IPR003658">
    <property type="entry name" value="Anti-sigma_ant"/>
</dbReference>
<dbReference type="OrthoDB" id="9793697at2"/>
<comment type="function">
    <text evidence="3">Positive regulator of sigma-B activity. Non-phosphorylated RsbV binds to RsbW, preventing its association with sigma-B. When phosphorylated, releases RsbW, which is then free to complex with and inactivate sigma-B.</text>
</comment>
<dbReference type="InterPro" id="IPR002645">
    <property type="entry name" value="STAS_dom"/>
</dbReference>
<keyword evidence="7" id="KW-1185">Reference proteome</keyword>
<evidence type="ECO:0000256" key="4">
    <source>
        <dbReference type="RuleBase" id="RU003749"/>
    </source>
</evidence>
<gene>
    <name evidence="6" type="ORF">SAMN04488054_101295</name>
</gene>
<evidence type="ECO:0000256" key="1">
    <source>
        <dbReference type="ARBA" id="ARBA00009013"/>
    </source>
</evidence>
<dbReference type="STRING" id="266892.SAMN04488054_101295"/>
<evidence type="ECO:0000256" key="3">
    <source>
        <dbReference type="ARBA" id="ARBA00024670"/>
    </source>
</evidence>
<dbReference type="CDD" id="cd07043">
    <property type="entry name" value="STAS_anti-anti-sigma_factors"/>
    <property type="match status" value="1"/>
</dbReference>
<dbReference type="EMBL" id="FOTY01000001">
    <property type="protein sequence ID" value="SFL50529.1"/>
    <property type="molecule type" value="Genomic_DNA"/>
</dbReference>
<dbReference type="PANTHER" id="PTHR33495">
    <property type="entry name" value="ANTI-SIGMA FACTOR ANTAGONIST TM_1081-RELATED-RELATED"/>
    <property type="match status" value="1"/>
</dbReference>
<dbReference type="RefSeq" id="WP_090925256.1">
    <property type="nucleotide sequence ID" value="NZ_FOTY01000001.1"/>
</dbReference>
<dbReference type="GO" id="GO:0043856">
    <property type="term" value="F:anti-sigma factor antagonist activity"/>
    <property type="evidence" value="ECO:0007669"/>
    <property type="project" value="InterPro"/>
</dbReference>
<organism evidence="6 7">
    <name type="scientific">Salibacterium qingdaonense</name>
    <dbReference type="NCBI Taxonomy" id="266892"/>
    <lineage>
        <taxon>Bacteria</taxon>
        <taxon>Bacillati</taxon>
        <taxon>Bacillota</taxon>
        <taxon>Bacilli</taxon>
        <taxon>Bacillales</taxon>
        <taxon>Bacillaceae</taxon>
    </lineage>
</organism>
<comment type="similarity">
    <text evidence="1 4">Belongs to the anti-sigma-factor antagonist family.</text>
</comment>
<dbReference type="InterPro" id="IPR036513">
    <property type="entry name" value="STAS_dom_sf"/>
</dbReference>
<evidence type="ECO:0000313" key="7">
    <source>
        <dbReference type="Proteomes" id="UP000199668"/>
    </source>
</evidence>
<dbReference type="NCBIfam" id="TIGR00377">
    <property type="entry name" value="ant_ant_sig"/>
    <property type="match status" value="1"/>
</dbReference>